<gene>
    <name evidence="3" type="ORF">FUG_LOCUS580707</name>
    <name evidence="2" type="ORF">MDCFG202_LOCUS91603</name>
</gene>
<reference evidence="2" key="2">
    <citation type="submission" date="2021-03" db="EMBL/GenBank/DDBJ databases">
        <authorList>
            <person name="Alouane T."/>
            <person name="Langin T."/>
            <person name="Bonhomme L."/>
        </authorList>
    </citation>
    <scope>NUCLEOTIDE SEQUENCE</scope>
    <source>
        <strain evidence="2">MDC_Fg202</strain>
    </source>
</reference>
<feature type="region of interest" description="Disordered" evidence="1">
    <location>
        <begin position="223"/>
        <end position="242"/>
    </location>
</feature>
<proteinExistence type="predicted"/>
<name>A0A4E9EN73_GIBZA</name>
<dbReference type="EMBL" id="CAJPIJ010000086">
    <property type="protein sequence ID" value="CAG1970721.1"/>
    <property type="molecule type" value="Genomic_DNA"/>
</dbReference>
<organism evidence="3">
    <name type="scientific">Gibberella zeae</name>
    <name type="common">Wheat head blight fungus</name>
    <name type="synonym">Fusarium graminearum</name>
    <dbReference type="NCBI Taxonomy" id="5518"/>
    <lineage>
        <taxon>Eukaryota</taxon>
        <taxon>Fungi</taxon>
        <taxon>Dikarya</taxon>
        <taxon>Ascomycota</taxon>
        <taxon>Pezizomycotina</taxon>
        <taxon>Sordariomycetes</taxon>
        <taxon>Hypocreomycetidae</taxon>
        <taxon>Hypocreales</taxon>
        <taxon>Nectriaceae</taxon>
        <taxon>Fusarium</taxon>
    </lineage>
</organism>
<protein>
    <submittedName>
        <fullName evidence="3">Uncharacterized protein</fullName>
    </submittedName>
</protein>
<reference evidence="3" key="1">
    <citation type="submission" date="2019-04" db="EMBL/GenBank/DDBJ databases">
        <authorList>
            <person name="Melise S."/>
            <person name="Noan J."/>
            <person name="Okalmin O."/>
        </authorList>
    </citation>
    <scope>NUCLEOTIDE SEQUENCE</scope>
    <source>
        <strain evidence="3">FN9</strain>
    </source>
</reference>
<sequence>MDPSAAAALLRKFLEAGLSMVTLLDMQLLIQYLFKPMTSWDLASDRGGVERSCRLLGKQPSPSKFPGPCFPCSDKKAKKKKEDPANPRQLQGTPGRAPESPINTRTLYFIDVGAFDPRYPFSSKLNAHLALVGFGFRWRRCRCLGVSTGESPQATRGVHSFYQPLSRSTLTRSLTTEDGGSVQHHIQTFHRFTVLQGSLRSGHYMLKLSVMYRKPRLCASRRTRPVSSRRIESNSTQSPFTVDAKLDPDSSYSTAISLMLLDIPVASPVG</sequence>
<evidence type="ECO:0000313" key="2">
    <source>
        <dbReference type="EMBL" id="CAG1970721.1"/>
    </source>
</evidence>
<evidence type="ECO:0000313" key="3">
    <source>
        <dbReference type="EMBL" id="VIO64735.1"/>
    </source>
</evidence>
<evidence type="ECO:0000256" key="1">
    <source>
        <dbReference type="SAM" id="MobiDB-lite"/>
    </source>
</evidence>
<feature type="region of interest" description="Disordered" evidence="1">
    <location>
        <begin position="74"/>
        <end position="100"/>
    </location>
</feature>
<dbReference type="AlphaFoldDB" id="A0A4E9EN73"/>
<accession>A0A4E9EN73</accession>
<dbReference type="EMBL" id="CAAKMV010000207">
    <property type="protein sequence ID" value="VIO64735.1"/>
    <property type="molecule type" value="Genomic_DNA"/>
</dbReference>
<dbReference type="Proteomes" id="UP000746612">
    <property type="component" value="Unassembled WGS sequence"/>
</dbReference>